<sequence>MINSFWWGSNSASGKGINWLRWEKLAMRKQHEGMGFRHMYGFNLAMLGKQG</sequence>
<keyword evidence="2" id="KW-1185">Reference proteome</keyword>
<evidence type="ECO:0000313" key="2">
    <source>
        <dbReference type="Proteomes" id="UP000265520"/>
    </source>
</evidence>
<proteinExistence type="predicted"/>
<dbReference type="EMBL" id="LXQA011026690">
    <property type="protein sequence ID" value="MCI81750.1"/>
    <property type="molecule type" value="Genomic_DNA"/>
</dbReference>
<evidence type="ECO:0000313" key="1">
    <source>
        <dbReference type="EMBL" id="MCI81750.1"/>
    </source>
</evidence>
<dbReference type="Proteomes" id="UP000265520">
    <property type="component" value="Unassembled WGS sequence"/>
</dbReference>
<dbReference type="GO" id="GO:0016740">
    <property type="term" value="F:transferase activity"/>
    <property type="evidence" value="ECO:0007669"/>
    <property type="project" value="UniProtKB-KW"/>
</dbReference>
<name>A0A392V5M6_9FABA</name>
<organism evidence="1 2">
    <name type="scientific">Trifolium medium</name>
    <dbReference type="NCBI Taxonomy" id="97028"/>
    <lineage>
        <taxon>Eukaryota</taxon>
        <taxon>Viridiplantae</taxon>
        <taxon>Streptophyta</taxon>
        <taxon>Embryophyta</taxon>
        <taxon>Tracheophyta</taxon>
        <taxon>Spermatophyta</taxon>
        <taxon>Magnoliopsida</taxon>
        <taxon>eudicotyledons</taxon>
        <taxon>Gunneridae</taxon>
        <taxon>Pentapetalae</taxon>
        <taxon>rosids</taxon>
        <taxon>fabids</taxon>
        <taxon>Fabales</taxon>
        <taxon>Fabaceae</taxon>
        <taxon>Papilionoideae</taxon>
        <taxon>50 kb inversion clade</taxon>
        <taxon>NPAAA clade</taxon>
        <taxon>Hologalegina</taxon>
        <taxon>IRL clade</taxon>
        <taxon>Trifolieae</taxon>
        <taxon>Trifolium</taxon>
    </lineage>
</organism>
<protein>
    <submittedName>
        <fullName evidence="1">Polynucleotidyl transferase ribonuclease H fold</fullName>
    </submittedName>
</protein>
<keyword evidence="1" id="KW-0808">Transferase</keyword>
<dbReference type="AlphaFoldDB" id="A0A392V5M6"/>
<accession>A0A392V5M6</accession>
<comment type="caution">
    <text evidence="1">The sequence shown here is derived from an EMBL/GenBank/DDBJ whole genome shotgun (WGS) entry which is preliminary data.</text>
</comment>
<reference evidence="1 2" key="1">
    <citation type="journal article" date="2018" name="Front. Plant Sci.">
        <title>Red Clover (Trifolium pratense) and Zigzag Clover (T. medium) - A Picture of Genomic Similarities and Differences.</title>
        <authorList>
            <person name="Dluhosova J."/>
            <person name="Istvanek J."/>
            <person name="Nedelnik J."/>
            <person name="Repkova J."/>
        </authorList>
    </citation>
    <scope>NUCLEOTIDE SEQUENCE [LARGE SCALE GENOMIC DNA]</scope>
    <source>
        <strain evidence="2">cv. 10/8</strain>
        <tissue evidence="1">Leaf</tissue>
    </source>
</reference>